<reference evidence="1 2" key="1">
    <citation type="submission" date="2013-05" db="EMBL/GenBank/DDBJ databases">
        <title>Draft genome of the parasitic nematode Anyclostoma ceylanicum.</title>
        <authorList>
            <person name="Mitreva M."/>
        </authorList>
    </citation>
    <scope>NUCLEOTIDE SEQUENCE [LARGE SCALE GENOMIC DNA]</scope>
</reference>
<protein>
    <submittedName>
        <fullName evidence="1">Uncharacterized protein</fullName>
    </submittedName>
</protein>
<dbReference type="Proteomes" id="UP000054495">
    <property type="component" value="Unassembled WGS sequence"/>
</dbReference>
<sequence length="146" mass="17425">MEKSFPMRFLSNLWFQVAFPNRLLPTRIQEMRVLKLKHWIHSLDMALFLVLPKPPATNLDFRLYKRYQGKIYRTVVRPATMYGSECWPVSKTHETMLNTAEMRMLRWAYGLTRRDQVRGKRPRGAPKKTMEGHRKQGYEGVWCHQG</sequence>
<proteinExistence type="predicted"/>
<dbReference type="EMBL" id="KE125092">
    <property type="protein sequence ID" value="EPB71717.1"/>
    <property type="molecule type" value="Genomic_DNA"/>
</dbReference>
<name>A0A0D6LVQ4_9BILA</name>
<dbReference type="AlphaFoldDB" id="A0A0D6LVQ4"/>
<dbReference type="PANTHER" id="PTHR46238">
    <property type="entry name" value="REVERSE TRANSCRIPTASE DOMAIN-CONTAINING PROTEIN"/>
    <property type="match status" value="1"/>
</dbReference>
<dbReference type="PANTHER" id="PTHR46238:SF8">
    <property type="entry name" value="ENDONUCLEASE_EXONUCLEASE_PHOSPHATASE DOMAIN-CONTAINING PROTEIN"/>
    <property type="match status" value="1"/>
</dbReference>
<evidence type="ECO:0000313" key="2">
    <source>
        <dbReference type="Proteomes" id="UP000054495"/>
    </source>
</evidence>
<accession>A0A0D6LVQ4</accession>
<keyword evidence="2" id="KW-1185">Reference proteome</keyword>
<evidence type="ECO:0000313" key="1">
    <source>
        <dbReference type="EMBL" id="EPB71717.1"/>
    </source>
</evidence>
<organism evidence="1 2">
    <name type="scientific">Ancylostoma ceylanicum</name>
    <dbReference type="NCBI Taxonomy" id="53326"/>
    <lineage>
        <taxon>Eukaryota</taxon>
        <taxon>Metazoa</taxon>
        <taxon>Ecdysozoa</taxon>
        <taxon>Nematoda</taxon>
        <taxon>Chromadorea</taxon>
        <taxon>Rhabditida</taxon>
        <taxon>Rhabditina</taxon>
        <taxon>Rhabditomorpha</taxon>
        <taxon>Strongyloidea</taxon>
        <taxon>Ancylostomatidae</taxon>
        <taxon>Ancylostomatinae</taxon>
        <taxon>Ancylostoma</taxon>
    </lineage>
</organism>
<gene>
    <name evidence="1" type="ORF">ANCCEY_09194</name>
</gene>